<evidence type="ECO:0000256" key="1">
    <source>
        <dbReference type="SAM" id="MobiDB-lite"/>
    </source>
</evidence>
<evidence type="ECO:0000313" key="2">
    <source>
        <dbReference type="EMBL" id="SEK74818.1"/>
    </source>
</evidence>
<dbReference type="Pfam" id="PF11829">
    <property type="entry name" value="DUF3349"/>
    <property type="match status" value="1"/>
</dbReference>
<dbReference type="Proteomes" id="UP000198677">
    <property type="component" value="Unassembled WGS sequence"/>
</dbReference>
<proteinExistence type="predicted"/>
<protein>
    <recommendedName>
        <fullName evidence="4">DUF3349 domain-containing protein</fullName>
    </recommendedName>
</protein>
<accession>A0A1H7JJE2</accession>
<dbReference type="AlphaFoldDB" id="A0A1H7JJE2"/>
<feature type="region of interest" description="Disordered" evidence="1">
    <location>
        <begin position="91"/>
        <end position="134"/>
    </location>
</feature>
<dbReference type="Gene3D" id="1.10.10.2390">
    <property type="match status" value="1"/>
</dbReference>
<dbReference type="EMBL" id="FOAW01000003">
    <property type="protein sequence ID" value="SEK74818.1"/>
    <property type="molecule type" value="Genomic_DNA"/>
</dbReference>
<gene>
    <name evidence="2" type="ORF">SAMN05444583_103206</name>
</gene>
<dbReference type="RefSeq" id="WP_083576537.1">
    <property type="nucleotide sequence ID" value="NZ_FOAW01000003.1"/>
</dbReference>
<dbReference type="InterPro" id="IPR021784">
    <property type="entry name" value="DUF3349"/>
</dbReference>
<reference evidence="3" key="1">
    <citation type="submission" date="2016-10" db="EMBL/GenBank/DDBJ databases">
        <authorList>
            <person name="Varghese N."/>
            <person name="Submissions S."/>
        </authorList>
    </citation>
    <scope>NUCLEOTIDE SEQUENCE [LARGE SCALE GENOMIC DNA]</scope>
    <source>
        <strain evidence="3">DSM 44675</strain>
    </source>
</reference>
<organism evidence="2 3">
    <name type="scientific">Rhodococcus maanshanensis</name>
    <dbReference type="NCBI Taxonomy" id="183556"/>
    <lineage>
        <taxon>Bacteria</taxon>
        <taxon>Bacillati</taxon>
        <taxon>Actinomycetota</taxon>
        <taxon>Actinomycetes</taxon>
        <taxon>Mycobacteriales</taxon>
        <taxon>Nocardiaceae</taxon>
        <taxon>Rhodococcus</taxon>
    </lineage>
</organism>
<name>A0A1H7JJE2_9NOCA</name>
<keyword evidence="3" id="KW-1185">Reference proteome</keyword>
<evidence type="ECO:0000313" key="3">
    <source>
        <dbReference type="Proteomes" id="UP000198677"/>
    </source>
</evidence>
<sequence length="134" mass="14279">MALPPFLTSILGWLRAGYPNGVPEQDYIPLIALLRRRLSDEEVHAVTDALVEQFPPPIDKIDIQVLITKVTDEMPTESDVERVRAHLAAGGWPLADEPGDGPNGAATLRALDRDAESTAEGGASADGDTPPETG</sequence>
<dbReference type="Gene3D" id="6.10.140.2080">
    <property type="match status" value="1"/>
</dbReference>
<evidence type="ECO:0008006" key="4">
    <source>
        <dbReference type="Google" id="ProtNLM"/>
    </source>
</evidence>